<name>A0A544QYA1_9FIRM</name>
<evidence type="ECO:0000313" key="12">
    <source>
        <dbReference type="Proteomes" id="UP000317863"/>
    </source>
</evidence>
<evidence type="ECO:0000313" key="11">
    <source>
        <dbReference type="EMBL" id="TQQ85644.1"/>
    </source>
</evidence>
<dbReference type="Gene3D" id="3.40.710.10">
    <property type="entry name" value="DD-peptidase/beta-lactamase superfamily"/>
    <property type="match status" value="1"/>
</dbReference>
<reference evidence="11 12" key="1">
    <citation type="submission" date="2019-02" db="EMBL/GenBank/DDBJ databases">
        <title>Peptostreptococcaceae bacterium ZHW00191 nov., a new bacterium isolated from the human gut.</title>
        <authorList>
            <person name="Zhou H.-W."/>
            <person name="Chen X.-J."/>
        </authorList>
    </citation>
    <scope>NUCLEOTIDE SEQUENCE [LARGE SCALE GENOMIC DNA]</scope>
    <source>
        <strain evidence="11 12">ZHW00191</strain>
    </source>
</reference>
<feature type="domain" description="Penicillin-binding protein transpeptidase" evidence="10">
    <location>
        <begin position="60"/>
        <end position="271"/>
    </location>
</feature>
<dbReference type="InterPro" id="IPR050515">
    <property type="entry name" value="Beta-lactam/transpept"/>
</dbReference>
<comment type="catalytic activity">
    <reaction evidence="1 8">
        <text>a beta-lactam + H2O = a substituted beta-amino acid</text>
        <dbReference type="Rhea" id="RHEA:20401"/>
        <dbReference type="ChEBI" id="CHEBI:15377"/>
        <dbReference type="ChEBI" id="CHEBI:35627"/>
        <dbReference type="ChEBI" id="CHEBI:140347"/>
        <dbReference type="EC" id="3.5.2.6"/>
    </reaction>
</comment>
<evidence type="ECO:0000256" key="2">
    <source>
        <dbReference type="ARBA" id="ARBA00007898"/>
    </source>
</evidence>
<dbReference type="InterPro" id="IPR012338">
    <property type="entry name" value="Beta-lactam/transpept-like"/>
</dbReference>
<feature type="modified residue" description="N6-carboxylysine" evidence="7">
    <location>
        <position position="84"/>
    </location>
</feature>
<sequence>MKKIFLIVVLCLVSINFVGSSSKSDENNKNTVSENIKSEKNVDYSKYFDGINGCAVFYDDSNRRYDIYNRDIINERVSPYSTFKIVMSLMGLEENIVDSPDTKLGYDGTIYWNEKWNKNITFEEAFRESCVWYYEKMMDFMDKEYVKNKLEDLNYGNCDISAWDKNGHNTFWLGSSLKISAMEQVKILESIFEENNIFEKEDIETVKNFMITKSEETYTVYGKTGSARDTDAWFVGFVEKNDRNIYFAVRIDDESQKLAGSIAKQIALEIIKENYN</sequence>
<dbReference type="Pfam" id="PF00905">
    <property type="entry name" value="Transpeptidase"/>
    <property type="match status" value="1"/>
</dbReference>
<dbReference type="EMBL" id="SGJB01000001">
    <property type="protein sequence ID" value="TQQ85644.1"/>
    <property type="molecule type" value="Genomic_DNA"/>
</dbReference>
<dbReference type="GO" id="GO:0005886">
    <property type="term" value="C:plasma membrane"/>
    <property type="evidence" value="ECO:0007669"/>
    <property type="project" value="TreeGrafter"/>
</dbReference>
<feature type="chain" id="PRO_5038379374" description="Beta-lactamase" evidence="9">
    <location>
        <begin position="21"/>
        <end position="276"/>
    </location>
</feature>
<dbReference type="GO" id="GO:0071555">
    <property type="term" value="P:cell wall organization"/>
    <property type="evidence" value="ECO:0007669"/>
    <property type="project" value="TreeGrafter"/>
</dbReference>
<dbReference type="InterPro" id="IPR002137">
    <property type="entry name" value="Beta-lactam_class-D_AS"/>
</dbReference>
<dbReference type="GO" id="GO:0046677">
    <property type="term" value="P:response to antibiotic"/>
    <property type="evidence" value="ECO:0007669"/>
    <property type="project" value="UniProtKB-UniRule"/>
</dbReference>
<evidence type="ECO:0000256" key="4">
    <source>
        <dbReference type="ARBA" id="ARBA00022729"/>
    </source>
</evidence>
<dbReference type="SUPFAM" id="SSF56601">
    <property type="entry name" value="beta-lactamase/transpeptidase-like"/>
    <property type="match status" value="1"/>
</dbReference>
<evidence type="ECO:0000259" key="10">
    <source>
        <dbReference type="Pfam" id="PF00905"/>
    </source>
</evidence>
<gene>
    <name evidence="11" type="ORF">EXD82_00050</name>
</gene>
<protein>
    <recommendedName>
        <fullName evidence="3 8">Beta-lactamase</fullName>
        <ecNumber evidence="3 8">3.5.2.6</ecNumber>
    </recommendedName>
</protein>
<accession>A0A544QYA1</accession>
<dbReference type="GO" id="GO:0008800">
    <property type="term" value="F:beta-lactamase activity"/>
    <property type="evidence" value="ECO:0007669"/>
    <property type="project" value="UniProtKB-UniRule"/>
</dbReference>
<dbReference type="EC" id="3.5.2.6" evidence="3 8"/>
<dbReference type="Proteomes" id="UP000317863">
    <property type="component" value="Unassembled WGS sequence"/>
</dbReference>
<dbReference type="GO" id="GO:0017001">
    <property type="term" value="P:antibiotic catabolic process"/>
    <property type="evidence" value="ECO:0007669"/>
    <property type="project" value="InterPro"/>
</dbReference>
<evidence type="ECO:0000256" key="6">
    <source>
        <dbReference type="ARBA" id="ARBA00023251"/>
    </source>
</evidence>
<keyword evidence="6 8" id="KW-0046">Antibiotic resistance</keyword>
<dbReference type="PANTHER" id="PTHR30627:SF6">
    <property type="entry name" value="BETA-LACTAMASE YBXI-RELATED"/>
    <property type="match status" value="1"/>
</dbReference>
<evidence type="ECO:0000256" key="7">
    <source>
        <dbReference type="PIRSR" id="PIRSR602137-50"/>
    </source>
</evidence>
<dbReference type="PANTHER" id="PTHR30627">
    <property type="entry name" value="PEPTIDOGLYCAN D,D-TRANSPEPTIDASE"/>
    <property type="match status" value="1"/>
</dbReference>
<evidence type="ECO:0000256" key="5">
    <source>
        <dbReference type="ARBA" id="ARBA00022801"/>
    </source>
</evidence>
<evidence type="ECO:0000256" key="8">
    <source>
        <dbReference type="RuleBase" id="RU361140"/>
    </source>
</evidence>
<comment type="similarity">
    <text evidence="2 8">Belongs to the class-D beta-lactamase family.</text>
</comment>
<comment type="caution">
    <text evidence="11">The sequence shown here is derived from an EMBL/GenBank/DDBJ whole genome shotgun (WGS) entry which is preliminary data.</text>
</comment>
<keyword evidence="4 9" id="KW-0732">Signal</keyword>
<feature type="active site" description="Acyl-ester intermediate" evidence="7">
    <location>
        <position position="81"/>
    </location>
</feature>
<dbReference type="RefSeq" id="WP_142534875.1">
    <property type="nucleotide sequence ID" value="NZ_SGJB01000001.1"/>
</dbReference>
<keyword evidence="5 8" id="KW-0378">Hydrolase</keyword>
<proteinExistence type="inferred from homology"/>
<evidence type="ECO:0000256" key="1">
    <source>
        <dbReference type="ARBA" id="ARBA00001526"/>
    </source>
</evidence>
<organism evidence="11 12">
    <name type="scientific">Peptacetobacter hominis</name>
    <dbReference type="NCBI Taxonomy" id="2743610"/>
    <lineage>
        <taxon>Bacteria</taxon>
        <taxon>Bacillati</taxon>
        <taxon>Bacillota</taxon>
        <taxon>Clostridia</taxon>
        <taxon>Peptostreptococcales</taxon>
        <taxon>Peptostreptococcaceae</taxon>
        <taxon>Peptacetobacter</taxon>
    </lineage>
</organism>
<dbReference type="GO" id="GO:0008658">
    <property type="term" value="F:penicillin binding"/>
    <property type="evidence" value="ECO:0007669"/>
    <property type="project" value="InterPro"/>
</dbReference>
<evidence type="ECO:0000256" key="3">
    <source>
        <dbReference type="ARBA" id="ARBA00012865"/>
    </source>
</evidence>
<dbReference type="OrthoDB" id="9762883at2"/>
<dbReference type="PROSITE" id="PS00337">
    <property type="entry name" value="BETA_LACTAMASE_D"/>
    <property type="match status" value="1"/>
</dbReference>
<dbReference type="AlphaFoldDB" id="A0A544QYA1"/>
<dbReference type="InterPro" id="IPR001460">
    <property type="entry name" value="PCN-bd_Tpept"/>
</dbReference>
<feature type="signal peptide" evidence="9">
    <location>
        <begin position="1"/>
        <end position="20"/>
    </location>
</feature>
<keyword evidence="12" id="KW-1185">Reference proteome</keyword>
<evidence type="ECO:0000256" key="9">
    <source>
        <dbReference type="SAM" id="SignalP"/>
    </source>
</evidence>